<accession>K0IEE4</accession>
<keyword evidence="1" id="KW-0812">Transmembrane</keyword>
<dbReference type="HOGENOM" id="CLU_2581212_0_0_2"/>
<dbReference type="InParanoid" id="K0IEE4"/>
<keyword evidence="4" id="KW-1185">Reference proteome</keyword>
<dbReference type="KEGG" id="nga:Ngar_c27800"/>
<sequence length="83" mass="9988">MALMEEESEWKGFRKCLERKERKILDGMFDKSRLYIPSCMYSANPIVIYPIFLSMLLHHYRELSEIVNRVEQLTGERYDTIPK</sequence>
<dbReference type="Pfam" id="PF26485">
    <property type="entry name" value="DUF8156"/>
    <property type="match status" value="1"/>
</dbReference>
<dbReference type="Proteomes" id="UP000008037">
    <property type="component" value="Chromosome"/>
</dbReference>
<dbReference type="BioCyc" id="CNIT1237085:G1324-2780-MONOMER"/>
<name>K0IEE4_NITGG</name>
<evidence type="ECO:0000313" key="4">
    <source>
        <dbReference type="Proteomes" id="UP000008037"/>
    </source>
</evidence>
<gene>
    <name evidence="3" type="ordered locus">Ngar_c27800</name>
</gene>
<evidence type="ECO:0000313" key="3">
    <source>
        <dbReference type="EMBL" id="AFU59701.1"/>
    </source>
</evidence>
<reference evidence="3 4" key="1">
    <citation type="journal article" date="2012" name="Environ. Microbiol.">
        <title>The genome of the ammonia-oxidizing Candidatus Nitrososphaera gargensis: insights into metabolic versatility and environmental adaptations.</title>
        <authorList>
            <person name="Spang A."/>
            <person name="Poehlein A."/>
            <person name="Offre P."/>
            <person name="Zumbragel S."/>
            <person name="Haider S."/>
            <person name="Rychlik N."/>
            <person name="Nowka B."/>
            <person name="Schmeisser C."/>
            <person name="Lebedeva E.V."/>
            <person name="Rattei T."/>
            <person name="Bohm C."/>
            <person name="Schmid M."/>
            <person name="Galushko A."/>
            <person name="Hatzenpichler R."/>
            <person name="Weinmaier T."/>
            <person name="Daniel R."/>
            <person name="Schleper C."/>
            <person name="Spieck E."/>
            <person name="Streit W."/>
            <person name="Wagner M."/>
        </authorList>
    </citation>
    <scope>NUCLEOTIDE SEQUENCE [LARGE SCALE GENOMIC DNA]</scope>
    <source>
        <strain evidence="4">Ga9.2</strain>
    </source>
</reference>
<evidence type="ECO:0000256" key="1">
    <source>
        <dbReference type="SAM" id="Phobius"/>
    </source>
</evidence>
<dbReference type="InterPro" id="IPR058469">
    <property type="entry name" value="DUF8156"/>
</dbReference>
<dbReference type="STRING" id="1237085.Ngar_c27800"/>
<protein>
    <recommendedName>
        <fullName evidence="2">DUF8156 domain-containing protein</fullName>
    </recommendedName>
</protein>
<keyword evidence="1" id="KW-0472">Membrane</keyword>
<proteinExistence type="predicted"/>
<feature type="domain" description="DUF8156" evidence="2">
    <location>
        <begin position="2"/>
        <end position="76"/>
    </location>
</feature>
<organism evidence="3 4">
    <name type="scientific">Nitrososphaera gargensis (strain Ga9.2)</name>
    <dbReference type="NCBI Taxonomy" id="1237085"/>
    <lineage>
        <taxon>Archaea</taxon>
        <taxon>Nitrososphaerota</taxon>
        <taxon>Nitrososphaeria</taxon>
        <taxon>Nitrososphaerales</taxon>
        <taxon>Nitrososphaeraceae</taxon>
        <taxon>Nitrososphaera</taxon>
    </lineage>
</organism>
<evidence type="ECO:0000259" key="2">
    <source>
        <dbReference type="Pfam" id="PF26485"/>
    </source>
</evidence>
<feature type="transmembrane region" description="Helical" evidence="1">
    <location>
        <begin position="34"/>
        <end position="57"/>
    </location>
</feature>
<keyword evidence="1" id="KW-1133">Transmembrane helix</keyword>
<dbReference type="EMBL" id="CP002408">
    <property type="protein sequence ID" value="AFU59701.1"/>
    <property type="molecule type" value="Genomic_DNA"/>
</dbReference>
<dbReference type="AlphaFoldDB" id="K0IEE4"/>